<proteinExistence type="predicted"/>
<organism evidence="1 2">
    <name type="scientific">Calycina marina</name>
    <dbReference type="NCBI Taxonomy" id="1763456"/>
    <lineage>
        <taxon>Eukaryota</taxon>
        <taxon>Fungi</taxon>
        <taxon>Dikarya</taxon>
        <taxon>Ascomycota</taxon>
        <taxon>Pezizomycotina</taxon>
        <taxon>Leotiomycetes</taxon>
        <taxon>Helotiales</taxon>
        <taxon>Pezizellaceae</taxon>
        <taxon>Calycina</taxon>
    </lineage>
</organism>
<dbReference type="AlphaFoldDB" id="A0A9P7YWG9"/>
<dbReference type="EMBL" id="MU254238">
    <property type="protein sequence ID" value="KAG9241279.1"/>
    <property type="molecule type" value="Genomic_DNA"/>
</dbReference>
<dbReference type="Proteomes" id="UP000887226">
    <property type="component" value="Unassembled WGS sequence"/>
</dbReference>
<gene>
    <name evidence="1" type="ORF">BJ878DRAFT_239800</name>
</gene>
<name>A0A9P7YWG9_9HELO</name>
<evidence type="ECO:0000313" key="2">
    <source>
        <dbReference type="Proteomes" id="UP000887226"/>
    </source>
</evidence>
<protein>
    <submittedName>
        <fullName evidence="1">Uncharacterized protein</fullName>
    </submittedName>
</protein>
<evidence type="ECO:0000313" key="1">
    <source>
        <dbReference type="EMBL" id="KAG9241279.1"/>
    </source>
</evidence>
<comment type="caution">
    <text evidence="1">The sequence shown here is derived from an EMBL/GenBank/DDBJ whole genome shotgun (WGS) entry which is preliminary data.</text>
</comment>
<accession>A0A9P7YWG9</accession>
<reference evidence="1" key="1">
    <citation type="journal article" date="2021" name="IMA Fungus">
        <title>Genomic characterization of three marine fungi, including Emericellopsis atlantica sp. nov. with signatures of a generalist lifestyle and marine biomass degradation.</title>
        <authorList>
            <person name="Hagestad O.C."/>
            <person name="Hou L."/>
            <person name="Andersen J.H."/>
            <person name="Hansen E.H."/>
            <person name="Altermark B."/>
            <person name="Li C."/>
            <person name="Kuhnert E."/>
            <person name="Cox R.J."/>
            <person name="Crous P.W."/>
            <person name="Spatafora J.W."/>
            <person name="Lail K."/>
            <person name="Amirebrahimi M."/>
            <person name="Lipzen A."/>
            <person name="Pangilinan J."/>
            <person name="Andreopoulos W."/>
            <person name="Hayes R.D."/>
            <person name="Ng V."/>
            <person name="Grigoriev I.V."/>
            <person name="Jackson S.A."/>
            <person name="Sutton T.D.S."/>
            <person name="Dobson A.D.W."/>
            <person name="Rama T."/>
        </authorList>
    </citation>
    <scope>NUCLEOTIDE SEQUENCE</scope>
    <source>
        <strain evidence="1">TRa3180A</strain>
    </source>
</reference>
<keyword evidence="2" id="KW-1185">Reference proteome</keyword>
<sequence>MKNTMPFHHAATLSDVEYFDILQVPQSDDDDVTRVQLDGDFNNILHVTSGALKPISTKWILDYRDDTCIQAWARNRYGITPLEKL</sequence>